<name>A0A022QYB0_ERYGU</name>
<evidence type="ECO:0000313" key="8">
    <source>
        <dbReference type="EMBL" id="EYU31535.1"/>
    </source>
</evidence>
<organism evidence="8 9">
    <name type="scientific">Erythranthe guttata</name>
    <name type="common">Yellow monkey flower</name>
    <name type="synonym">Mimulus guttatus</name>
    <dbReference type="NCBI Taxonomy" id="4155"/>
    <lineage>
        <taxon>Eukaryota</taxon>
        <taxon>Viridiplantae</taxon>
        <taxon>Streptophyta</taxon>
        <taxon>Embryophyta</taxon>
        <taxon>Tracheophyta</taxon>
        <taxon>Spermatophyta</taxon>
        <taxon>Magnoliopsida</taxon>
        <taxon>eudicotyledons</taxon>
        <taxon>Gunneridae</taxon>
        <taxon>Pentapetalae</taxon>
        <taxon>asterids</taxon>
        <taxon>lamiids</taxon>
        <taxon>Lamiales</taxon>
        <taxon>Phrymaceae</taxon>
        <taxon>Erythranthe</taxon>
    </lineage>
</organism>
<keyword evidence="2" id="KW-0645">Protease</keyword>
<evidence type="ECO:0000313" key="9">
    <source>
        <dbReference type="Proteomes" id="UP000030748"/>
    </source>
</evidence>
<dbReference type="InterPro" id="IPR000209">
    <property type="entry name" value="Peptidase_S8/S53_dom"/>
</dbReference>
<sequence length="372" mass="39126">CRNIHLTACNNKLIGVRHFRKGDGTPLDSDGHGTHTSATATGNFVRGANLFDPLAHVAAYMVCSWSGCSKSDILAAMDIAIEDGVDVLTILLVRPSRPFHNDNIAVGAFAVTERGILVSISAGKGGPASAMRSSEALWILAVGASTTDSKFDSLCCGESSLIKQSSEEKSYCVKVGGAITSIQKGQAVKDAGGAAAMIVINTRRQGYSTSTDAHVIPATNLNYEDGIKILAYLNSSSSPTASIVFKGTVIGDNDSPTVASFSSRGPSRSSPGILKPHILGPGVNILAAWHNSVENNTNTKSNFNEISGTSMSCPHLSGVAALLKSAHPDWSPAAIKSAIMTTTNQTNLENQLILDQSHQKKKIFSQKNINNF</sequence>
<dbReference type="EMBL" id="KI630963">
    <property type="protein sequence ID" value="EYU31535.1"/>
    <property type="molecule type" value="Genomic_DNA"/>
</dbReference>
<dbReference type="SUPFAM" id="SSF52743">
    <property type="entry name" value="Subtilisin-like"/>
    <property type="match status" value="1"/>
</dbReference>
<evidence type="ECO:0000259" key="7">
    <source>
        <dbReference type="Pfam" id="PF00082"/>
    </source>
</evidence>
<dbReference type="InterPro" id="IPR015500">
    <property type="entry name" value="Peptidase_S8_subtilisin-rel"/>
</dbReference>
<keyword evidence="5" id="KW-0720">Serine protease</keyword>
<dbReference type="Pfam" id="PF00082">
    <property type="entry name" value="Peptidase_S8"/>
    <property type="match status" value="1"/>
</dbReference>
<dbReference type="PANTHER" id="PTHR10795">
    <property type="entry name" value="PROPROTEIN CONVERTASE SUBTILISIN/KEXIN"/>
    <property type="match status" value="1"/>
</dbReference>
<dbReference type="PROSITE" id="PS51892">
    <property type="entry name" value="SUBTILASE"/>
    <property type="match status" value="1"/>
</dbReference>
<dbReference type="AlphaFoldDB" id="A0A022QYB0"/>
<evidence type="ECO:0000256" key="2">
    <source>
        <dbReference type="ARBA" id="ARBA00022670"/>
    </source>
</evidence>
<dbReference type="Gene3D" id="3.40.50.200">
    <property type="entry name" value="Peptidase S8/S53 domain"/>
    <property type="match status" value="2"/>
</dbReference>
<feature type="domain" description="Peptidase S8/S53" evidence="7">
    <location>
        <begin position="26"/>
        <end position="346"/>
    </location>
</feature>
<dbReference type="InterPro" id="IPR036852">
    <property type="entry name" value="Peptidase_S8/S53_dom_sf"/>
</dbReference>
<reference evidence="8 9" key="1">
    <citation type="journal article" date="2013" name="Proc. Natl. Acad. Sci. U.S.A.">
        <title>Fine-scale variation in meiotic recombination in Mimulus inferred from population shotgun sequencing.</title>
        <authorList>
            <person name="Hellsten U."/>
            <person name="Wright K.M."/>
            <person name="Jenkins J."/>
            <person name="Shu S."/>
            <person name="Yuan Y."/>
            <person name="Wessler S.R."/>
            <person name="Schmutz J."/>
            <person name="Willis J.H."/>
            <person name="Rokhsar D.S."/>
        </authorList>
    </citation>
    <scope>NUCLEOTIDE SEQUENCE [LARGE SCALE GENOMIC DNA]</scope>
    <source>
        <strain evidence="9">cv. DUN x IM62</strain>
    </source>
</reference>
<feature type="non-terminal residue" evidence="8">
    <location>
        <position position="1"/>
    </location>
</feature>
<dbReference type="STRING" id="4155.A0A022QYB0"/>
<dbReference type="InterPro" id="IPR045051">
    <property type="entry name" value="SBT"/>
</dbReference>
<dbReference type="PRINTS" id="PR00723">
    <property type="entry name" value="SUBTILISIN"/>
</dbReference>
<dbReference type="GO" id="GO:0005576">
    <property type="term" value="C:extracellular region"/>
    <property type="evidence" value="ECO:0000318"/>
    <property type="project" value="GO_Central"/>
</dbReference>
<keyword evidence="9" id="KW-1185">Reference proteome</keyword>
<evidence type="ECO:0000256" key="3">
    <source>
        <dbReference type="ARBA" id="ARBA00022729"/>
    </source>
</evidence>
<evidence type="ECO:0000256" key="6">
    <source>
        <dbReference type="PROSITE-ProRule" id="PRU01240"/>
    </source>
</evidence>
<dbReference type="CDD" id="cd02120">
    <property type="entry name" value="PA_subtilisin_like"/>
    <property type="match status" value="1"/>
</dbReference>
<proteinExistence type="inferred from homology"/>
<protein>
    <recommendedName>
        <fullName evidence="7">Peptidase S8/S53 domain-containing protein</fullName>
    </recommendedName>
</protein>
<evidence type="ECO:0000256" key="1">
    <source>
        <dbReference type="ARBA" id="ARBA00011073"/>
    </source>
</evidence>
<gene>
    <name evidence="8" type="ORF">MIMGU_mgv1a023874mg</name>
</gene>
<keyword evidence="3" id="KW-0732">Signal</keyword>
<evidence type="ECO:0000256" key="4">
    <source>
        <dbReference type="ARBA" id="ARBA00022801"/>
    </source>
</evidence>
<accession>A0A022QYB0</accession>
<dbReference type="GO" id="GO:0004252">
    <property type="term" value="F:serine-type endopeptidase activity"/>
    <property type="evidence" value="ECO:0000318"/>
    <property type="project" value="GO_Central"/>
</dbReference>
<dbReference type="GO" id="GO:0006508">
    <property type="term" value="P:proteolysis"/>
    <property type="evidence" value="ECO:0007669"/>
    <property type="project" value="UniProtKB-KW"/>
</dbReference>
<dbReference type="Proteomes" id="UP000030748">
    <property type="component" value="Unassembled WGS sequence"/>
</dbReference>
<keyword evidence="4" id="KW-0378">Hydrolase</keyword>
<comment type="similarity">
    <text evidence="1 6">Belongs to the peptidase S8 family.</text>
</comment>
<evidence type="ECO:0000256" key="5">
    <source>
        <dbReference type="ARBA" id="ARBA00022825"/>
    </source>
</evidence>
<comment type="caution">
    <text evidence="6">Lacks conserved residue(s) required for the propagation of feature annotation.</text>
</comment>